<accession>A0A212QMV5</accession>
<reference evidence="2 3" key="1">
    <citation type="submission" date="2017-06" db="EMBL/GenBank/DDBJ databases">
        <authorList>
            <person name="Kim H.J."/>
            <person name="Triplett B.A."/>
        </authorList>
    </citation>
    <scope>NUCLEOTIDE SEQUENCE [LARGE SCALE GENOMIC DNA]</scope>
    <source>
        <strain evidence="2 3">B29T1</strain>
    </source>
</reference>
<keyword evidence="3" id="KW-1185">Reference proteome</keyword>
<gene>
    <name evidence="2" type="ORF">SAMN07250955_10238</name>
</gene>
<name>A0A212QMV5_9PROT</name>
<evidence type="ECO:0008006" key="4">
    <source>
        <dbReference type="Google" id="ProtNLM"/>
    </source>
</evidence>
<evidence type="ECO:0000313" key="2">
    <source>
        <dbReference type="EMBL" id="SNB60730.1"/>
    </source>
</evidence>
<dbReference type="AlphaFoldDB" id="A0A212QMV5"/>
<dbReference type="Proteomes" id="UP000197065">
    <property type="component" value="Unassembled WGS sequence"/>
</dbReference>
<proteinExistence type="predicted"/>
<feature type="region of interest" description="Disordered" evidence="1">
    <location>
        <begin position="103"/>
        <end position="128"/>
    </location>
</feature>
<protein>
    <recommendedName>
        <fullName evidence="4">Membrane-bound lysozyme-inhibitor of c-type lysozyme</fullName>
    </recommendedName>
</protein>
<sequence>MHSRRMSRPSGGLTGHQTITAILFLGILSLGACASESSGQSVERPGDRGYLCDDGRLAVLRQTDPSEIALDLGDHRLFLRRGADGTYSSGANILVMTGAGATLKTPPSAPTSCRSYNPHEALPPPGTP</sequence>
<dbReference type="EMBL" id="FYEH01000002">
    <property type="protein sequence ID" value="SNB60730.1"/>
    <property type="molecule type" value="Genomic_DNA"/>
</dbReference>
<evidence type="ECO:0000256" key="1">
    <source>
        <dbReference type="SAM" id="MobiDB-lite"/>
    </source>
</evidence>
<organism evidence="2 3">
    <name type="scientific">Arboricoccus pini</name>
    <dbReference type="NCBI Taxonomy" id="1963835"/>
    <lineage>
        <taxon>Bacteria</taxon>
        <taxon>Pseudomonadati</taxon>
        <taxon>Pseudomonadota</taxon>
        <taxon>Alphaproteobacteria</taxon>
        <taxon>Geminicoccales</taxon>
        <taxon>Geminicoccaceae</taxon>
        <taxon>Arboricoccus</taxon>
    </lineage>
</organism>
<evidence type="ECO:0000313" key="3">
    <source>
        <dbReference type="Proteomes" id="UP000197065"/>
    </source>
</evidence>
<dbReference type="PROSITE" id="PS51257">
    <property type="entry name" value="PROKAR_LIPOPROTEIN"/>
    <property type="match status" value="1"/>
</dbReference>